<protein>
    <submittedName>
        <fullName evidence="1">Uncharacterized protein</fullName>
    </submittedName>
</protein>
<dbReference type="OrthoDB" id="4158087at2759"/>
<sequence length="511" mass="56974">MSPHRPDTECSGCGSVLHADCKGAFIIVFDGKKDNEKKNAKKQRQSKADAGQLVFINTTGSAKYGPGARQLVRTHVMSDYWRKLSARKAENPGPGVDGQSFYAPNPGKSTSLPLLNSQPLGGPDPFSRLPIKIQSFMYPILDRFASEIIHDVCSRTKDHEDNIQHCPLSIWISSGLSNETVLRAILCIAAFHTDVDVPTNQGLSTPRHVLRRNAIRAISERLSDAESSISDETITAVALLAIEEGTLDSMANWASHMRGLKQMVELRGGLSKLGYHLHPLIHMADFFGCDGESISLYFPLGGKIHQHRIQDLSPSLDMRSEFDDHLFAIFGMARSLTAILNLATEDDIGSNYLFIGAARDLILSMTSIRSRFLASRVTGDKTKRKLMNELCLLGIRIYLNTIFDKYLGSDISHSDLISRLRNGLSGIDIETAPFPHIVLWIIFFGGLAAQDGEDRSWFVAQLRLLVESLNLYNWDSLRFLLEGFLWMRKRHDEPGLLLWDAIIIDDSLLNI</sequence>
<evidence type="ECO:0000313" key="2">
    <source>
        <dbReference type="Proteomes" id="UP000054321"/>
    </source>
</evidence>
<dbReference type="HOGENOM" id="CLU_556797_0_0_1"/>
<reference evidence="2" key="2">
    <citation type="submission" date="2015-01" db="EMBL/GenBank/DDBJ databases">
        <title>Evolutionary Origins and Diversification of the Mycorrhizal Mutualists.</title>
        <authorList>
            <consortium name="DOE Joint Genome Institute"/>
            <consortium name="Mycorrhizal Genomics Consortium"/>
            <person name="Kohler A."/>
            <person name="Kuo A."/>
            <person name="Nagy L.G."/>
            <person name="Floudas D."/>
            <person name="Copeland A."/>
            <person name="Barry K.W."/>
            <person name="Cichocki N."/>
            <person name="Veneault-Fourrey C."/>
            <person name="LaButti K."/>
            <person name="Lindquist E.A."/>
            <person name="Lipzen A."/>
            <person name="Lundell T."/>
            <person name="Morin E."/>
            <person name="Murat C."/>
            <person name="Riley R."/>
            <person name="Ohm R."/>
            <person name="Sun H."/>
            <person name="Tunlid A."/>
            <person name="Henrissat B."/>
            <person name="Grigoriev I.V."/>
            <person name="Hibbett D.S."/>
            <person name="Martin F."/>
        </authorList>
    </citation>
    <scope>NUCLEOTIDE SEQUENCE [LARGE SCALE GENOMIC DNA]</scope>
    <source>
        <strain evidence="2">Zn</strain>
    </source>
</reference>
<dbReference type="Pfam" id="PF11951">
    <property type="entry name" value="Fungal_trans_2"/>
    <property type="match status" value="1"/>
</dbReference>
<dbReference type="InParanoid" id="A0A0C3GQN5"/>
<dbReference type="PANTHER" id="PTHR37540:SF5">
    <property type="entry name" value="TRANSCRIPTION FACTOR DOMAIN-CONTAINING PROTEIN"/>
    <property type="match status" value="1"/>
</dbReference>
<dbReference type="PANTHER" id="PTHR37540">
    <property type="entry name" value="TRANSCRIPTION FACTOR (ACR-2), PUTATIVE-RELATED-RELATED"/>
    <property type="match status" value="1"/>
</dbReference>
<dbReference type="InterPro" id="IPR021858">
    <property type="entry name" value="Fun_TF"/>
</dbReference>
<dbReference type="Proteomes" id="UP000054321">
    <property type="component" value="Unassembled WGS sequence"/>
</dbReference>
<evidence type="ECO:0000313" key="1">
    <source>
        <dbReference type="EMBL" id="KIM98355.1"/>
    </source>
</evidence>
<dbReference type="AlphaFoldDB" id="A0A0C3GQN5"/>
<dbReference type="EMBL" id="KN832880">
    <property type="protein sequence ID" value="KIM98355.1"/>
    <property type="molecule type" value="Genomic_DNA"/>
</dbReference>
<organism evidence="1 2">
    <name type="scientific">Oidiodendron maius (strain Zn)</name>
    <dbReference type="NCBI Taxonomy" id="913774"/>
    <lineage>
        <taxon>Eukaryota</taxon>
        <taxon>Fungi</taxon>
        <taxon>Dikarya</taxon>
        <taxon>Ascomycota</taxon>
        <taxon>Pezizomycotina</taxon>
        <taxon>Leotiomycetes</taxon>
        <taxon>Leotiomycetes incertae sedis</taxon>
        <taxon>Myxotrichaceae</taxon>
        <taxon>Oidiodendron</taxon>
    </lineage>
</organism>
<proteinExistence type="predicted"/>
<keyword evidence="2" id="KW-1185">Reference proteome</keyword>
<gene>
    <name evidence="1" type="ORF">OIDMADRAFT_56719</name>
</gene>
<name>A0A0C3GQN5_OIDMZ</name>
<accession>A0A0C3GQN5</accession>
<reference evidence="1 2" key="1">
    <citation type="submission" date="2014-04" db="EMBL/GenBank/DDBJ databases">
        <authorList>
            <consortium name="DOE Joint Genome Institute"/>
            <person name="Kuo A."/>
            <person name="Martino E."/>
            <person name="Perotto S."/>
            <person name="Kohler A."/>
            <person name="Nagy L.G."/>
            <person name="Floudas D."/>
            <person name="Copeland A."/>
            <person name="Barry K.W."/>
            <person name="Cichocki N."/>
            <person name="Veneault-Fourrey C."/>
            <person name="LaButti K."/>
            <person name="Lindquist E.A."/>
            <person name="Lipzen A."/>
            <person name="Lundell T."/>
            <person name="Morin E."/>
            <person name="Murat C."/>
            <person name="Sun H."/>
            <person name="Tunlid A."/>
            <person name="Henrissat B."/>
            <person name="Grigoriev I.V."/>
            <person name="Hibbett D.S."/>
            <person name="Martin F."/>
            <person name="Nordberg H.P."/>
            <person name="Cantor M.N."/>
            <person name="Hua S.X."/>
        </authorList>
    </citation>
    <scope>NUCLEOTIDE SEQUENCE [LARGE SCALE GENOMIC DNA]</scope>
    <source>
        <strain evidence="1 2">Zn</strain>
    </source>
</reference>